<dbReference type="SUPFAM" id="SSF52743">
    <property type="entry name" value="Subtilisin-like"/>
    <property type="match status" value="1"/>
</dbReference>
<dbReference type="InterPro" id="IPR036852">
    <property type="entry name" value="Peptidase_S8/S53_dom_sf"/>
</dbReference>
<evidence type="ECO:0000256" key="2">
    <source>
        <dbReference type="ARBA" id="ARBA00022670"/>
    </source>
</evidence>
<evidence type="ECO:0000256" key="6">
    <source>
        <dbReference type="PROSITE-ProRule" id="PRU01240"/>
    </source>
</evidence>
<dbReference type="SUPFAM" id="SSF49452">
    <property type="entry name" value="Starch-binding domain-like"/>
    <property type="match status" value="2"/>
</dbReference>
<keyword evidence="11" id="KW-1185">Reference proteome</keyword>
<dbReference type="InterPro" id="IPR051048">
    <property type="entry name" value="Peptidase_S8/S53_subtilisin"/>
</dbReference>
<dbReference type="PANTHER" id="PTHR43399">
    <property type="entry name" value="SUBTILISIN-RELATED"/>
    <property type="match status" value="1"/>
</dbReference>
<dbReference type="Pfam" id="PF13620">
    <property type="entry name" value="CarboxypepD_reg"/>
    <property type="match status" value="3"/>
</dbReference>
<dbReference type="EMBL" id="BMQA01000002">
    <property type="protein sequence ID" value="GGJ00088.1"/>
    <property type="molecule type" value="Genomic_DNA"/>
</dbReference>
<evidence type="ECO:0000313" key="11">
    <source>
        <dbReference type="Proteomes" id="UP000657574"/>
    </source>
</evidence>
<evidence type="ECO:0000256" key="5">
    <source>
        <dbReference type="PIRSR" id="PIRSR615500-1"/>
    </source>
</evidence>
<dbReference type="InterPro" id="IPR013784">
    <property type="entry name" value="Carb-bd-like_fold"/>
</dbReference>
<feature type="domain" description="BACON" evidence="9">
    <location>
        <begin position="918"/>
        <end position="979"/>
    </location>
</feature>
<proteinExistence type="inferred from homology"/>
<dbReference type="InterPro" id="IPR015500">
    <property type="entry name" value="Peptidase_S8_subtilisin-rel"/>
</dbReference>
<dbReference type="InterPro" id="IPR023828">
    <property type="entry name" value="Peptidase_S8_Ser-AS"/>
</dbReference>
<organism evidence="10 11">
    <name type="scientific">Streptomyces brasiliensis</name>
    <dbReference type="NCBI Taxonomy" id="1954"/>
    <lineage>
        <taxon>Bacteria</taxon>
        <taxon>Bacillati</taxon>
        <taxon>Actinomycetota</taxon>
        <taxon>Actinomycetes</taxon>
        <taxon>Kitasatosporales</taxon>
        <taxon>Streptomycetaceae</taxon>
        <taxon>Streptomyces</taxon>
    </lineage>
</organism>
<dbReference type="SUPFAM" id="SSF49464">
    <property type="entry name" value="Carboxypeptidase regulatory domain-like"/>
    <property type="match status" value="1"/>
</dbReference>
<feature type="domain" description="Malectin" evidence="8">
    <location>
        <begin position="1009"/>
        <end position="1158"/>
    </location>
</feature>
<sequence length="1161" mass="119715">MALLPLGSLTAVAAPSPDSAAADSLSVKAEPKVLKELDANDKATFWVDLKGEADLTKANQLTKKASRGAEVMRAKKATAKESQENVLAIAEAGGAEAKSYWIANQVLVTATEAVAKKIAELPEVAAVRAPETIKLDEPIKGKDQASVNGVEWNINDIKAPDVWNTYGVHGEGIVVANVDTGVDYTHPAVAGKYRGLNADGSYSHDYNWFDPAGICTGGAPCDNYGHGTHTMGTMIGDDGGDNKIGVAPGAKWIAAKGCESNGCSEASLLAAGQWIVAPTDRQGNNPRPEMAPDVVNNSWGSSALGVDPWYQDIVEAWRAAGIFPAFSAGNSGSSCNTANSPGNYVASYASGAYDVNGNIASFSSRGTGENGAIKPNISAPGVDVRSSVPGGGYQLNSGTSMASPHTAGAVALLWSASPALQGDIEATEAVLNQTARDTSNLQCGGTAENNNVYGEGKLDVKAAVDNAPRGALGSLGGTVLAGGESLAGVTITADGPIHRSVTTGADGTYSLPVLSVGDYQLTASKFGYGTAHDSVTIVADQTATTNFDLAQVPSSTVSGTVSSEDGPAAGAVVSFANTPVSATADAQGRYSAVIPNGDYTLKASSPTRCSSPASQQISVSQDTTADVSLPLRLDDFGTACRTGSGGWVEGDTKLNLTGDDAVTSVTLPFAVPFYGNSYGTAGINTNGMVSLGGSTTAYSNGAIPSTAAPNNALYPFWDDLSIDSTGGVYTKSYGTAPDRKFVIEWRHVHPLGTTQFFSFSAEMSEAGGVTYRYKDVPSDDRFRGNSATIGVENATGTDALQYSLNEAVINDGTSISFRSTTTGVLWGKVTDGNDGLPINGATVTVGTASTVTDAEGVYLFQAPAGQQTVKISAPAYQGVEKAADVRVGELTEVGASLATGAVTSKNTGGITAVVPGDDTRKRTVTLTNSGSEVSWTASEDADWLTLDATEGTLAKGAEAKIELSLDTHGLTPGQVYSTDVVVRSASGRSPELVIPVRTVVPAYVKALDSGAGDATAADVNGDSWAADQEYSAGGYGWIGKSITTSTKTPIAGTEDDERFSTAREGMLEYRFDNVPNGVYTVDLDFAEIGGRAPTKRVFDVMAEGKLVEPNLDIALEAGKNTALSKTYTVTVTDGQLNLRFVDSDGKALVNAVRVTERPDLA</sequence>
<evidence type="ECO:0000256" key="4">
    <source>
        <dbReference type="ARBA" id="ARBA00022825"/>
    </source>
</evidence>
<protein>
    <recommendedName>
        <fullName evidence="12">Peptidase</fullName>
    </recommendedName>
</protein>
<evidence type="ECO:0000256" key="1">
    <source>
        <dbReference type="ARBA" id="ARBA00011073"/>
    </source>
</evidence>
<evidence type="ECO:0000259" key="9">
    <source>
        <dbReference type="Pfam" id="PF19190"/>
    </source>
</evidence>
<dbReference type="PANTHER" id="PTHR43399:SF4">
    <property type="entry name" value="CELL WALL-ASSOCIATED PROTEASE"/>
    <property type="match status" value="1"/>
</dbReference>
<dbReference type="Pfam" id="PF11721">
    <property type="entry name" value="Malectin"/>
    <property type="match status" value="1"/>
</dbReference>
<dbReference type="CDD" id="cd07481">
    <property type="entry name" value="Peptidases_S8_BacillopeptidaseF-like"/>
    <property type="match status" value="1"/>
</dbReference>
<dbReference type="Gene3D" id="2.60.120.430">
    <property type="entry name" value="Galactose-binding lectin"/>
    <property type="match status" value="1"/>
</dbReference>
<dbReference type="InterPro" id="IPR033857">
    <property type="entry name" value="Bacillopeptidase_F"/>
</dbReference>
<dbReference type="GO" id="GO:0004252">
    <property type="term" value="F:serine-type endopeptidase activity"/>
    <property type="evidence" value="ECO:0007669"/>
    <property type="project" value="UniProtKB-UniRule"/>
</dbReference>
<dbReference type="PROSITE" id="PS51892">
    <property type="entry name" value="SUBTILASE"/>
    <property type="match status" value="1"/>
</dbReference>
<dbReference type="InterPro" id="IPR008969">
    <property type="entry name" value="CarboxyPept-like_regulatory"/>
</dbReference>
<keyword evidence="3 6" id="KW-0378">Hydrolase</keyword>
<gene>
    <name evidence="10" type="ORF">GCM10010121_008020</name>
</gene>
<dbReference type="InterPro" id="IPR000209">
    <property type="entry name" value="Peptidase_S8/S53_dom"/>
</dbReference>
<feature type="domain" description="Peptidase S8/S53" evidence="7">
    <location>
        <begin position="170"/>
        <end position="456"/>
    </location>
</feature>
<feature type="active site" description="Charge relay system" evidence="5 6">
    <location>
        <position position="179"/>
    </location>
</feature>
<dbReference type="SUPFAM" id="SSF49785">
    <property type="entry name" value="Galactose-binding domain-like"/>
    <property type="match status" value="1"/>
</dbReference>
<dbReference type="Proteomes" id="UP000657574">
    <property type="component" value="Unassembled WGS sequence"/>
</dbReference>
<dbReference type="Pfam" id="PF19190">
    <property type="entry name" value="BACON_2"/>
    <property type="match status" value="1"/>
</dbReference>
<dbReference type="PROSITE" id="PS00138">
    <property type="entry name" value="SUBTILASE_SER"/>
    <property type="match status" value="1"/>
</dbReference>
<evidence type="ECO:0000313" key="10">
    <source>
        <dbReference type="EMBL" id="GGJ00088.1"/>
    </source>
</evidence>
<dbReference type="PRINTS" id="PR00723">
    <property type="entry name" value="SUBTILISIN"/>
</dbReference>
<evidence type="ECO:0008006" key="12">
    <source>
        <dbReference type="Google" id="ProtNLM"/>
    </source>
</evidence>
<dbReference type="InterPro" id="IPR024361">
    <property type="entry name" value="BACON"/>
</dbReference>
<dbReference type="GO" id="GO:0006508">
    <property type="term" value="P:proteolysis"/>
    <property type="evidence" value="ECO:0007669"/>
    <property type="project" value="UniProtKB-KW"/>
</dbReference>
<dbReference type="GO" id="GO:0030246">
    <property type="term" value="F:carbohydrate binding"/>
    <property type="evidence" value="ECO:0007669"/>
    <property type="project" value="InterPro"/>
</dbReference>
<dbReference type="RefSeq" id="WP_229839936.1">
    <property type="nucleotide sequence ID" value="NZ_BMQA01000002.1"/>
</dbReference>
<comment type="caution">
    <text evidence="10">The sequence shown here is derived from an EMBL/GenBank/DDBJ whole genome shotgun (WGS) entry which is preliminary data.</text>
</comment>
<keyword evidence="2 6" id="KW-0645">Protease</keyword>
<dbReference type="AlphaFoldDB" id="A0A917K745"/>
<accession>A0A917K745</accession>
<evidence type="ECO:0000256" key="3">
    <source>
        <dbReference type="ARBA" id="ARBA00022801"/>
    </source>
</evidence>
<dbReference type="InterPro" id="IPR021720">
    <property type="entry name" value="Malectin_dom"/>
</dbReference>
<reference evidence="10" key="1">
    <citation type="journal article" date="2014" name="Int. J. Syst. Evol. Microbiol.">
        <title>Complete genome sequence of Corynebacterium casei LMG S-19264T (=DSM 44701T), isolated from a smear-ripened cheese.</title>
        <authorList>
            <consortium name="US DOE Joint Genome Institute (JGI-PGF)"/>
            <person name="Walter F."/>
            <person name="Albersmeier A."/>
            <person name="Kalinowski J."/>
            <person name="Ruckert C."/>
        </authorList>
    </citation>
    <scope>NUCLEOTIDE SEQUENCE</scope>
    <source>
        <strain evidence="10">JCM 3086</strain>
    </source>
</reference>
<comment type="similarity">
    <text evidence="1 6">Belongs to the peptidase S8 family.</text>
</comment>
<evidence type="ECO:0000259" key="7">
    <source>
        <dbReference type="Pfam" id="PF00082"/>
    </source>
</evidence>
<reference evidence="10" key="2">
    <citation type="submission" date="2020-09" db="EMBL/GenBank/DDBJ databases">
        <authorList>
            <person name="Sun Q."/>
            <person name="Ohkuma M."/>
        </authorList>
    </citation>
    <scope>NUCLEOTIDE SEQUENCE</scope>
    <source>
        <strain evidence="10">JCM 3086</strain>
    </source>
</reference>
<name>A0A917K745_9ACTN</name>
<evidence type="ECO:0000259" key="8">
    <source>
        <dbReference type="Pfam" id="PF11721"/>
    </source>
</evidence>
<dbReference type="Gene3D" id="3.40.50.200">
    <property type="entry name" value="Peptidase S8/S53 domain"/>
    <property type="match status" value="1"/>
</dbReference>
<dbReference type="InterPro" id="IPR008979">
    <property type="entry name" value="Galactose-bd-like_sf"/>
</dbReference>
<dbReference type="Pfam" id="PF00082">
    <property type="entry name" value="Peptidase_S8"/>
    <property type="match status" value="1"/>
</dbReference>
<keyword evidence="4 6" id="KW-0720">Serine protease</keyword>
<dbReference type="Gene3D" id="2.60.40.1120">
    <property type="entry name" value="Carboxypeptidase-like, regulatory domain"/>
    <property type="match status" value="3"/>
</dbReference>
<feature type="active site" description="Charge relay system" evidence="5 6">
    <location>
        <position position="226"/>
    </location>
</feature>
<feature type="active site" description="Charge relay system" evidence="5 6">
    <location>
        <position position="400"/>
    </location>
</feature>